<dbReference type="InterPro" id="IPR000551">
    <property type="entry name" value="MerR-type_HTH_dom"/>
</dbReference>
<proteinExistence type="predicted"/>
<evidence type="ECO:0000313" key="4">
    <source>
        <dbReference type="Proteomes" id="UP001215097"/>
    </source>
</evidence>
<dbReference type="SUPFAM" id="SSF46955">
    <property type="entry name" value="Putative DNA-binding domain"/>
    <property type="match status" value="1"/>
</dbReference>
<accession>A0ABY7XME5</accession>
<dbReference type="SUPFAM" id="SSF55136">
    <property type="entry name" value="Probable bacterial effector-binding domain"/>
    <property type="match status" value="1"/>
</dbReference>
<dbReference type="PANTHER" id="PTHR30204:SF97">
    <property type="entry name" value="MERR FAMILY REGULATORY PROTEIN"/>
    <property type="match status" value="1"/>
</dbReference>
<reference evidence="3 4" key="1">
    <citation type="submission" date="2021-06" db="EMBL/GenBank/DDBJ databases">
        <title>Genome-based taxonomic framework of Microbacterium strains isolated from marine environment, the description of four new species and reclassification of four preexisting species.</title>
        <authorList>
            <person name="Lee S.D."/>
            <person name="Kim S.-M."/>
            <person name="Byeon Y.-S."/>
            <person name="Yang H.L."/>
            <person name="Kim I.S."/>
        </authorList>
    </citation>
    <scope>NUCLEOTIDE SEQUENCE [LARGE SCALE GENOMIC DNA]</scope>
    <source>
        <strain evidence="3 4">KACC 14465</strain>
    </source>
</reference>
<dbReference type="EMBL" id="CP078075">
    <property type="protein sequence ID" value="WDM42172.1"/>
    <property type="molecule type" value="Genomic_DNA"/>
</dbReference>
<dbReference type="InterPro" id="IPR011256">
    <property type="entry name" value="Reg_factor_effector_dom_sf"/>
</dbReference>
<evidence type="ECO:0000259" key="2">
    <source>
        <dbReference type="PROSITE" id="PS50937"/>
    </source>
</evidence>
<sequence>MYTIGEFAAFGRISPRMLRHYDAIGLLTPAHTDDQTGRRQYAARQLPDLYRIATLRDLGIGLPAIGRVLASDDPERSLRAVLRERRAELVASLDADAARLQRLDRQLSETGREPTDAVEYAASEAVTVYATEAVAVGGGSEAVGQVIGDLIPRLDDALEAAGRPLIEPGIFWYVPREESDDIDVHISYTAEPVPVPGNGYEVVRLPAAPMMARLRHRGDMTSIHESWGALMTRIVADGYSMIGPCREVYLEAPGHVPGDGWVTELQVPIELAPAS</sequence>
<protein>
    <submittedName>
        <fullName evidence="3">MerR family transcriptional regulator</fullName>
    </submittedName>
</protein>
<dbReference type="PROSITE" id="PS50937">
    <property type="entry name" value="HTH_MERR_2"/>
    <property type="match status" value="1"/>
</dbReference>
<dbReference type="SMART" id="SM00422">
    <property type="entry name" value="HTH_MERR"/>
    <property type="match status" value="1"/>
</dbReference>
<organism evidence="3 4">
    <name type="scientific">Microbacterium luteolum</name>
    <name type="common">Aureobacterium luteolum</name>
    <dbReference type="NCBI Taxonomy" id="69367"/>
    <lineage>
        <taxon>Bacteria</taxon>
        <taxon>Bacillati</taxon>
        <taxon>Actinomycetota</taxon>
        <taxon>Actinomycetes</taxon>
        <taxon>Micrococcales</taxon>
        <taxon>Microbacteriaceae</taxon>
        <taxon>Microbacterium</taxon>
    </lineage>
</organism>
<dbReference type="Proteomes" id="UP001215097">
    <property type="component" value="Chromosome"/>
</dbReference>
<dbReference type="Pfam" id="PF13411">
    <property type="entry name" value="MerR_1"/>
    <property type="match status" value="1"/>
</dbReference>
<dbReference type="RefSeq" id="WP_282216039.1">
    <property type="nucleotide sequence ID" value="NZ_BAAAUN010000001.1"/>
</dbReference>
<dbReference type="Pfam" id="PF06445">
    <property type="entry name" value="GyrI-like"/>
    <property type="match status" value="1"/>
</dbReference>
<gene>
    <name evidence="3" type="ORF">KV395_02310</name>
</gene>
<dbReference type="PANTHER" id="PTHR30204">
    <property type="entry name" value="REDOX-CYCLING DRUG-SENSING TRANSCRIPTIONAL ACTIVATOR SOXR"/>
    <property type="match status" value="1"/>
</dbReference>
<dbReference type="SMART" id="SM00871">
    <property type="entry name" value="AraC_E_bind"/>
    <property type="match status" value="1"/>
</dbReference>
<dbReference type="Gene3D" id="3.20.80.10">
    <property type="entry name" value="Regulatory factor, effector binding domain"/>
    <property type="match status" value="1"/>
</dbReference>
<feature type="domain" description="HTH merR-type" evidence="2">
    <location>
        <begin position="1"/>
        <end position="71"/>
    </location>
</feature>
<evidence type="ECO:0000313" key="3">
    <source>
        <dbReference type="EMBL" id="WDM42172.1"/>
    </source>
</evidence>
<dbReference type="CDD" id="cd01107">
    <property type="entry name" value="HTH_BmrR"/>
    <property type="match status" value="1"/>
</dbReference>
<evidence type="ECO:0000256" key="1">
    <source>
        <dbReference type="ARBA" id="ARBA00023125"/>
    </source>
</evidence>
<dbReference type="InterPro" id="IPR029442">
    <property type="entry name" value="GyrI-like"/>
</dbReference>
<dbReference type="Gene3D" id="1.10.1660.10">
    <property type="match status" value="1"/>
</dbReference>
<dbReference type="InterPro" id="IPR047057">
    <property type="entry name" value="MerR_fam"/>
</dbReference>
<keyword evidence="4" id="KW-1185">Reference proteome</keyword>
<dbReference type="InterPro" id="IPR010499">
    <property type="entry name" value="AraC_E-bd"/>
</dbReference>
<dbReference type="InterPro" id="IPR009061">
    <property type="entry name" value="DNA-bd_dom_put_sf"/>
</dbReference>
<name>A0ABY7XME5_MICLT</name>
<keyword evidence="1" id="KW-0238">DNA-binding</keyword>